<dbReference type="Proteomes" id="UP000826271">
    <property type="component" value="Unassembled WGS sequence"/>
</dbReference>
<dbReference type="InterPro" id="IPR000315">
    <property type="entry name" value="Znf_B-box"/>
</dbReference>
<feature type="domain" description="B box-type" evidence="5">
    <location>
        <begin position="1"/>
        <end position="48"/>
    </location>
</feature>
<keyword evidence="7" id="KW-1185">Reference proteome</keyword>
<feature type="domain" description="B box-type" evidence="5">
    <location>
        <begin position="44"/>
        <end position="86"/>
    </location>
</feature>
<accession>A0AAV6WC16</accession>
<dbReference type="PROSITE" id="PS50119">
    <property type="entry name" value="ZF_BBOX"/>
    <property type="match status" value="2"/>
</dbReference>
<proteinExistence type="predicted"/>
<keyword evidence="2 4" id="KW-0863">Zinc-finger</keyword>
<dbReference type="PANTHER" id="PTHR31717:SF45">
    <property type="entry name" value="ZINC FINGER PROTEIN CONSTANS-LIKE 14-RELATED"/>
    <property type="match status" value="1"/>
</dbReference>
<keyword evidence="3" id="KW-0862">Zinc</keyword>
<evidence type="ECO:0000256" key="1">
    <source>
        <dbReference type="ARBA" id="ARBA00022723"/>
    </source>
</evidence>
<gene>
    <name evidence="6" type="ORF">BUALT_Bualt18G0015700</name>
</gene>
<sequence length="262" mass="28469">MGAPICGHCGAARALVYCKSDAARLCLRCDASVHSANALSCRHPRSLLCDKCYSQAAVMRCLDDKLSLCQACDFLDHSNSHQESIVLGGNEASRGSGSRSSSGGGVANRLNEIASSMKFVPWAINPPQPTQLLSNCALLMDPNLTSFNRDHIPLFNQGSKLQKQGCGDKDIGIYESEDLCDSVGMDDMVLSYEMFGNLQNQPMPTTTTYRCEDGGIGGHLLEKNFSVTESNSTHIDSPLEVLHQPLLLSSIFLSIYIFYVLH</sequence>
<keyword evidence="1" id="KW-0479">Metal-binding</keyword>
<protein>
    <recommendedName>
        <fullName evidence="5">B box-type domain-containing protein</fullName>
    </recommendedName>
</protein>
<evidence type="ECO:0000256" key="3">
    <source>
        <dbReference type="ARBA" id="ARBA00022833"/>
    </source>
</evidence>
<organism evidence="6 7">
    <name type="scientific">Buddleja alternifolia</name>
    <dbReference type="NCBI Taxonomy" id="168488"/>
    <lineage>
        <taxon>Eukaryota</taxon>
        <taxon>Viridiplantae</taxon>
        <taxon>Streptophyta</taxon>
        <taxon>Embryophyta</taxon>
        <taxon>Tracheophyta</taxon>
        <taxon>Spermatophyta</taxon>
        <taxon>Magnoliopsida</taxon>
        <taxon>eudicotyledons</taxon>
        <taxon>Gunneridae</taxon>
        <taxon>Pentapetalae</taxon>
        <taxon>asterids</taxon>
        <taxon>lamiids</taxon>
        <taxon>Lamiales</taxon>
        <taxon>Scrophulariaceae</taxon>
        <taxon>Buddlejeae</taxon>
        <taxon>Buddleja</taxon>
    </lineage>
</organism>
<evidence type="ECO:0000313" key="6">
    <source>
        <dbReference type="EMBL" id="KAG8364613.1"/>
    </source>
</evidence>
<dbReference type="SMART" id="SM00336">
    <property type="entry name" value="BBOX"/>
    <property type="match status" value="2"/>
</dbReference>
<comment type="caution">
    <text evidence="6">The sequence shown here is derived from an EMBL/GenBank/DDBJ whole genome shotgun (WGS) entry which is preliminary data.</text>
</comment>
<reference evidence="6" key="1">
    <citation type="submission" date="2019-10" db="EMBL/GenBank/DDBJ databases">
        <authorList>
            <person name="Zhang R."/>
            <person name="Pan Y."/>
            <person name="Wang J."/>
            <person name="Ma R."/>
            <person name="Yu S."/>
        </authorList>
    </citation>
    <scope>NUCLEOTIDE SEQUENCE</scope>
    <source>
        <strain evidence="6">LA-IB0</strain>
        <tissue evidence="6">Leaf</tissue>
    </source>
</reference>
<dbReference type="GO" id="GO:0008270">
    <property type="term" value="F:zinc ion binding"/>
    <property type="evidence" value="ECO:0007669"/>
    <property type="project" value="UniProtKB-KW"/>
</dbReference>
<evidence type="ECO:0000256" key="2">
    <source>
        <dbReference type="ARBA" id="ARBA00022771"/>
    </source>
</evidence>
<dbReference type="Pfam" id="PF00643">
    <property type="entry name" value="zf-B_box"/>
    <property type="match status" value="1"/>
</dbReference>
<dbReference type="CDD" id="cd19821">
    <property type="entry name" value="Bbox1_BBX-like"/>
    <property type="match status" value="1"/>
</dbReference>
<evidence type="ECO:0000313" key="7">
    <source>
        <dbReference type="Proteomes" id="UP000826271"/>
    </source>
</evidence>
<evidence type="ECO:0000259" key="5">
    <source>
        <dbReference type="PROSITE" id="PS50119"/>
    </source>
</evidence>
<name>A0AAV6WC16_9LAMI</name>
<dbReference type="EMBL" id="WHWC01000018">
    <property type="protein sequence ID" value="KAG8364613.1"/>
    <property type="molecule type" value="Genomic_DNA"/>
</dbReference>
<dbReference type="PANTHER" id="PTHR31717">
    <property type="entry name" value="ZINC FINGER PROTEIN CONSTANS-LIKE 10"/>
    <property type="match status" value="1"/>
</dbReference>
<dbReference type="AlphaFoldDB" id="A0AAV6WC16"/>
<evidence type="ECO:0000256" key="4">
    <source>
        <dbReference type="PROSITE-ProRule" id="PRU00024"/>
    </source>
</evidence>
<dbReference type="InterPro" id="IPR049808">
    <property type="entry name" value="CONSTANS-like_Bbox1"/>
</dbReference>